<proteinExistence type="predicted"/>
<evidence type="ECO:0000313" key="2">
    <source>
        <dbReference type="EMBL" id="UUP15308.1"/>
    </source>
</evidence>
<sequence length="330" mass="35723">MTSHVAPHAGTSREIEAWFDDHGLPYFTGDHADTVEGWLSSKRIVAVIALIVAVSVASGIVVGAVLADRGSLGTAVGVLVFLVLLGVFAGRLLRMGTMLRWAVRRTFGSLGLMFPLLTRALPLLLLAVTFLFINAEVWQVAALMSRHVLWIAVAFFAAIAAVFLLVRLPEEVRQVERDVVGERVVECCAGTPAAEAARLVTAVPPDLPRFARANLVLVLLFNQAIQVLLLSLGLFVFFVVFGSLTIPDSTVAAWTGEPVTDLPSWIGRHIPVTNELWQVSLFLSAFAGLYFTVYAVTDETYRSQFFAGVSTELEQAVAVNAVYVSLSRAP</sequence>
<feature type="transmembrane region" description="Helical" evidence="1">
    <location>
        <begin position="44"/>
        <end position="66"/>
    </location>
</feature>
<accession>A0ABY5MB26</accession>
<evidence type="ECO:0000313" key="3">
    <source>
        <dbReference type="Proteomes" id="UP001316184"/>
    </source>
</evidence>
<keyword evidence="1" id="KW-1133">Transmembrane helix</keyword>
<feature type="transmembrane region" description="Helical" evidence="1">
    <location>
        <begin position="215"/>
        <end position="241"/>
    </location>
</feature>
<keyword evidence="3" id="KW-1185">Reference proteome</keyword>
<organism evidence="2 3">
    <name type="scientific">Aeromicrobium wangtongii</name>
    <dbReference type="NCBI Taxonomy" id="2969247"/>
    <lineage>
        <taxon>Bacteria</taxon>
        <taxon>Bacillati</taxon>
        <taxon>Actinomycetota</taxon>
        <taxon>Actinomycetes</taxon>
        <taxon>Propionibacteriales</taxon>
        <taxon>Nocardioidaceae</taxon>
        <taxon>Aeromicrobium</taxon>
    </lineage>
</organism>
<dbReference type="EMBL" id="CP102173">
    <property type="protein sequence ID" value="UUP15308.1"/>
    <property type="molecule type" value="Genomic_DNA"/>
</dbReference>
<keyword evidence="1" id="KW-0472">Membrane</keyword>
<feature type="transmembrane region" description="Helical" evidence="1">
    <location>
        <begin position="114"/>
        <end position="135"/>
    </location>
</feature>
<feature type="transmembrane region" description="Helical" evidence="1">
    <location>
        <begin position="276"/>
        <end position="296"/>
    </location>
</feature>
<feature type="transmembrane region" description="Helical" evidence="1">
    <location>
        <begin position="147"/>
        <end position="166"/>
    </location>
</feature>
<name>A0ABY5MB26_9ACTN</name>
<gene>
    <name evidence="2" type="ORF">NQV15_08350</name>
</gene>
<evidence type="ECO:0000256" key="1">
    <source>
        <dbReference type="SAM" id="Phobius"/>
    </source>
</evidence>
<dbReference type="Proteomes" id="UP001316184">
    <property type="component" value="Chromosome"/>
</dbReference>
<protein>
    <submittedName>
        <fullName evidence="2">Uncharacterized protein</fullName>
    </submittedName>
</protein>
<reference evidence="2 3" key="1">
    <citation type="submission" date="2022-08" db="EMBL/GenBank/DDBJ databases">
        <title>novel species in genus Aeromicrobium.</title>
        <authorList>
            <person name="Ye L."/>
        </authorList>
    </citation>
    <scope>NUCLEOTIDE SEQUENCE [LARGE SCALE GENOMIC DNA]</scope>
    <source>
        <strain evidence="3">zg-Y1379</strain>
    </source>
</reference>
<keyword evidence="1" id="KW-0812">Transmembrane</keyword>
<feature type="transmembrane region" description="Helical" evidence="1">
    <location>
        <begin position="72"/>
        <end position="93"/>
    </location>
</feature>
<dbReference type="RefSeq" id="WP_232399363.1">
    <property type="nucleotide sequence ID" value="NZ_CP102173.1"/>
</dbReference>